<reference evidence="1" key="2">
    <citation type="journal article" date="2015" name="Data Brief">
        <title>Shoot transcriptome of the giant reed, Arundo donax.</title>
        <authorList>
            <person name="Barrero R.A."/>
            <person name="Guerrero F.D."/>
            <person name="Moolhuijzen P."/>
            <person name="Goolsby J.A."/>
            <person name="Tidwell J."/>
            <person name="Bellgard S.E."/>
            <person name="Bellgard M.I."/>
        </authorList>
    </citation>
    <scope>NUCLEOTIDE SEQUENCE</scope>
    <source>
        <tissue evidence="1">Shoot tissue taken approximately 20 cm above the soil surface</tissue>
    </source>
</reference>
<name>A0A0A8YEP9_ARUDO</name>
<dbReference type="AlphaFoldDB" id="A0A0A8YEP9"/>
<evidence type="ECO:0000313" key="1">
    <source>
        <dbReference type="EMBL" id="JAD21617.1"/>
    </source>
</evidence>
<sequence>MPQVQPSISLFLNLSSVLLCQLPHSC</sequence>
<organism evidence="1">
    <name type="scientific">Arundo donax</name>
    <name type="common">Giant reed</name>
    <name type="synonym">Donax arundinaceus</name>
    <dbReference type="NCBI Taxonomy" id="35708"/>
    <lineage>
        <taxon>Eukaryota</taxon>
        <taxon>Viridiplantae</taxon>
        <taxon>Streptophyta</taxon>
        <taxon>Embryophyta</taxon>
        <taxon>Tracheophyta</taxon>
        <taxon>Spermatophyta</taxon>
        <taxon>Magnoliopsida</taxon>
        <taxon>Liliopsida</taxon>
        <taxon>Poales</taxon>
        <taxon>Poaceae</taxon>
        <taxon>PACMAD clade</taxon>
        <taxon>Arundinoideae</taxon>
        <taxon>Arundineae</taxon>
        <taxon>Arundo</taxon>
    </lineage>
</organism>
<protein>
    <submittedName>
        <fullName evidence="1">Uncharacterized protein</fullName>
    </submittedName>
</protein>
<reference evidence="1" key="1">
    <citation type="submission" date="2014-09" db="EMBL/GenBank/DDBJ databases">
        <authorList>
            <person name="Magalhaes I.L.F."/>
            <person name="Oliveira U."/>
            <person name="Santos F.R."/>
            <person name="Vidigal T.H.D.A."/>
            <person name="Brescovit A.D."/>
            <person name="Santos A.J."/>
        </authorList>
    </citation>
    <scope>NUCLEOTIDE SEQUENCE</scope>
    <source>
        <tissue evidence="1">Shoot tissue taken approximately 20 cm above the soil surface</tissue>
    </source>
</reference>
<dbReference type="EMBL" id="GBRH01276278">
    <property type="protein sequence ID" value="JAD21617.1"/>
    <property type="molecule type" value="Transcribed_RNA"/>
</dbReference>
<accession>A0A0A8YEP9</accession>
<proteinExistence type="predicted"/>